<dbReference type="Proteomes" id="UP000091820">
    <property type="component" value="Unassembled WGS sequence"/>
</dbReference>
<evidence type="ECO:0000259" key="3">
    <source>
        <dbReference type="PROSITE" id="PS50118"/>
    </source>
</evidence>
<organism evidence="4 5">
    <name type="scientific">Glossina brevipalpis</name>
    <dbReference type="NCBI Taxonomy" id="37001"/>
    <lineage>
        <taxon>Eukaryota</taxon>
        <taxon>Metazoa</taxon>
        <taxon>Ecdysozoa</taxon>
        <taxon>Arthropoda</taxon>
        <taxon>Hexapoda</taxon>
        <taxon>Insecta</taxon>
        <taxon>Pterygota</taxon>
        <taxon>Neoptera</taxon>
        <taxon>Endopterygota</taxon>
        <taxon>Diptera</taxon>
        <taxon>Brachycera</taxon>
        <taxon>Muscomorpha</taxon>
        <taxon>Hippoboscoidea</taxon>
        <taxon>Glossinidae</taxon>
        <taxon>Glossina</taxon>
    </lineage>
</organism>
<sequence length="312" mass="36522">MIIPTVSLFGKTSLLLGSLVNKFRQVIHKHPPSTKPTIINKIHDNISNPLIPEIATTTMPTVMNVSLPLNETENNNNNNEIYRPITAANLCLSSIAKATKSLEEQIGLPPKPKKPLTPYFRFMMENRPKIKIENPKLPPKDIVRLVSKKWESTEPSIKTQFQEKYQKDRLKYIETRTKYEANITDEQRKEMKQLKLEMREVKEKRLMRKRMKELGRPKRPLPGFIKFVAKERVNTPPLPKQPWRDWFKKAAIKWSQLSDDEKGVYINETRKELETYRKEVALWEEKMIRQGNVDVVRHGSLIDPPEPKPKKK</sequence>
<keyword evidence="5" id="KW-1185">Reference proteome</keyword>
<dbReference type="InterPro" id="IPR009071">
    <property type="entry name" value="HMG_box_dom"/>
</dbReference>
<dbReference type="CDD" id="cd00084">
    <property type="entry name" value="HMG-box_SF"/>
    <property type="match status" value="1"/>
</dbReference>
<name>A0A1A9WVQ1_9MUSC</name>
<proteinExistence type="predicted"/>
<dbReference type="InterPro" id="IPR050342">
    <property type="entry name" value="HMGB"/>
</dbReference>
<keyword evidence="1 2" id="KW-0238">DNA-binding</keyword>
<accession>A0A1A9WVQ1</accession>
<keyword evidence="2" id="KW-0539">Nucleus</keyword>
<dbReference type="PROSITE" id="PS50118">
    <property type="entry name" value="HMG_BOX_2"/>
    <property type="match status" value="2"/>
</dbReference>
<evidence type="ECO:0000313" key="5">
    <source>
        <dbReference type="Proteomes" id="UP000091820"/>
    </source>
</evidence>
<feature type="DNA-binding region" description="HMG box" evidence="2">
    <location>
        <begin position="217"/>
        <end position="284"/>
    </location>
</feature>
<feature type="DNA-binding region" description="HMG box" evidence="2">
    <location>
        <begin position="112"/>
        <end position="180"/>
    </location>
</feature>
<dbReference type="EnsemblMetazoa" id="GBRI034196-RA">
    <property type="protein sequence ID" value="GBRI034196-PA"/>
    <property type="gene ID" value="GBRI034196"/>
</dbReference>
<protein>
    <recommendedName>
        <fullName evidence="3">HMG box domain-containing protein</fullName>
    </recommendedName>
</protein>
<dbReference type="InterPro" id="IPR036910">
    <property type="entry name" value="HMG_box_dom_sf"/>
</dbReference>
<dbReference type="SUPFAM" id="SSF47095">
    <property type="entry name" value="HMG-box"/>
    <property type="match status" value="2"/>
</dbReference>
<dbReference type="PANTHER" id="PTHR48112">
    <property type="entry name" value="HIGH MOBILITY GROUP PROTEIN DSP1"/>
    <property type="match status" value="1"/>
</dbReference>
<evidence type="ECO:0000313" key="4">
    <source>
        <dbReference type="EnsemblMetazoa" id="GBRI034196-PA"/>
    </source>
</evidence>
<feature type="domain" description="HMG box" evidence="3">
    <location>
        <begin position="112"/>
        <end position="180"/>
    </location>
</feature>
<dbReference type="STRING" id="37001.A0A1A9WVQ1"/>
<dbReference type="AlphaFoldDB" id="A0A1A9WVQ1"/>
<dbReference type="Pfam" id="PF00505">
    <property type="entry name" value="HMG_box"/>
    <property type="match status" value="1"/>
</dbReference>
<dbReference type="VEuPathDB" id="VectorBase:GBRI034196"/>
<reference evidence="4" key="2">
    <citation type="submission" date="2020-05" db="UniProtKB">
        <authorList>
            <consortium name="EnsemblMetazoa"/>
        </authorList>
    </citation>
    <scope>IDENTIFICATION</scope>
    <source>
        <strain evidence="4">IAEA</strain>
    </source>
</reference>
<dbReference type="GO" id="GO:0003677">
    <property type="term" value="F:DNA binding"/>
    <property type="evidence" value="ECO:0007669"/>
    <property type="project" value="UniProtKB-UniRule"/>
</dbReference>
<reference evidence="5" key="1">
    <citation type="submission" date="2014-03" db="EMBL/GenBank/DDBJ databases">
        <authorList>
            <person name="Aksoy S."/>
            <person name="Warren W."/>
            <person name="Wilson R.K."/>
        </authorList>
    </citation>
    <scope>NUCLEOTIDE SEQUENCE [LARGE SCALE GENOMIC DNA]</scope>
    <source>
        <strain evidence="5">IAEA</strain>
    </source>
</reference>
<dbReference type="Gene3D" id="1.10.30.10">
    <property type="entry name" value="High mobility group box domain"/>
    <property type="match status" value="2"/>
</dbReference>
<dbReference type="GO" id="GO:0005634">
    <property type="term" value="C:nucleus"/>
    <property type="evidence" value="ECO:0007669"/>
    <property type="project" value="UniProtKB-UniRule"/>
</dbReference>
<evidence type="ECO:0000256" key="1">
    <source>
        <dbReference type="ARBA" id="ARBA00023125"/>
    </source>
</evidence>
<dbReference type="SMART" id="SM00398">
    <property type="entry name" value="HMG"/>
    <property type="match status" value="2"/>
</dbReference>
<feature type="domain" description="HMG box" evidence="3">
    <location>
        <begin position="217"/>
        <end position="284"/>
    </location>
</feature>
<evidence type="ECO:0000256" key="2">
    <source>
        <dbReference type="PROSITE-ProRule" id="PRU00267"/>
    </source>
</evidence>